<dbReference type="InterPro" id="IPR050857">
    <property type="entry name" value="D-2-hydroxyacid_DH"/>
</dbReference>
<gene>
    <name evidence="7" type="ORF">FD24_GL002689</name>
</gene>
<keyword evidence="2 4" id="KW-0560">Oxidoreductase</keyword>
<dbReference type="RefSeq" id="WP_050339128.1">
    <property type="nucleotide sequence ID" value="NZ_AZCU01000005.1"/>
</dbReference>
<name>A0A837RD70_LACPE</name>
<dbReference type="InterPro" id="IPR006140">
    <property type="entry name" value="D-isomer_DH_NAD-bd"/>
</dbReference>
<dbReference type="Pfam" id="PF02826">
    <property type="entry name" value="2-Hacid_dh_C"/>
    <property type="match status" value="1"/>
</dbReference>
<dbReference type="Proteomes" id="UP000051020">
    <property type="component" value="Unassembled WGS sequence"/>
</dbReference>
<dbReference type="PROSITE" id="PS00670">
    <property type="entry name" value="D_2_HYDROXYACID_DH_2"/>
    <property type="match status" value="1"/>
</dbReference>
<dbReference type="AlphaFoldDB" id="A0A837RD70"/>
<comment type="similarity">
    <text evidence="1 4">Belongs to the D-isomer specific 2-hydroxyacid dehydrogenase family.</text>
</comment>
<dbReference type="PANTHER" id="PTHR42789:SF1">
    <property type="entry name" value="D-ISOMER SPECIFIC 2-HYDROXYACID DEHYDROGENASE FAMILY PROTEIN (AFU_ORTHOLOGUE AFUA_6G10090)"/>
    <property type="match status" value="1"/>
</dbReference>
<evidence type="ECO:0000313" key="8">
    <source>
        <dbReference type="Proteomes" id="UP000051020"/>
    </source>
</evidence>
<dbReference type="InterPro" id="IPR029753">
    <property type="entry name" value="D-isomer_DH_CS"/>
</dbReference>
<dbReference type="GO" id="GO:0016616">
    <property type="term" value="F:oxidoreductase activity, acting on the CH-OH group of donors, NAD or NADP as acceptor"/>
    <property type="evidence" value="ECO:0007669"/>
    <property type="project" value="InterPro"/>
</dbReference>
<reference evidence="7 8" key="1">
    <citation type="journal article" date="2015" name="Genome Announc.">
        <title>Expanding the biotechnology potential of lactobacilli through comparative genomics of 213 strains and associated genera.</title>
        <authorList>
            <person name="Sun Z."/>
            <person name="Harris H.M."/>
            <person name="McCann A."/>
            <person name="Guo C."/>
            <person name="Argimon S."/>
            <person name="Zhang W."/>
            <person name="Yang X."/>
            <person name="Jeffery I.B."/>
            <person name="Cooney J.C."/>
            <person name="Kagawa T.F."/>
            <person name="Liu W."/>
            <person name="Song Y."/>
            <person name="Salvetti E."/>
            <person name="Wrobel A."/>
            <person name="Rasinkangas P."/>
            <person name="Parkhill J."/>
            <person name="Rea M.C."/>
            <person name="O'Sullivan O."/>
            <person name="Ritari J."/>
            <person name="Douillard F.P."/>
            <person name="Paul Ross R."/>
            <person name="Yang R."/>
            <person name="Briner A.E."/>
            <person name="Felis G.E."/>
            <person name="de Vos W.M."/>
            <person name="Barrangou R."/>
            <person name="Klaenhammer T.R."/>
            <person name="Caufield P.W."/>
            <person name="Cui Y."/>
            <person name="Zhang H."/>
            <person name="O'Toole P.W."/>
        </authorList>
    </citation>
    <scope>NUCLEOTIDE SEQUENCE [LARGE SCALE GENOMIC DNA]</scope>
    <source>
        <strain evidence="7 8">DSM 20314</strain>
    </source>
</reference>
<dbReference type="Gene3D" id="3.40.50.720">
    <property type="entry name" value="NAD(P)-binding Rossmann-like Domain"/>
    <property type="match status" value="2"/>
</dbReference>
<dbReference type="PROSITE" id="PS00671">
    <property type="entry name" value="D_2_HYDROXYACID_DH_3"/>
    <property type="match status" value="1"/>
</dbReference>
<dbReference type="SUPFAM" id="SSF51735">
    <property type="entry name" value="NAD(P)-binding Rossmann-fold domains"/>
    <property type="match status" value="1"/>
</dbReference>
<dbReference type="FunFam" id="3.40.50.720:FF:000203">
    <property type="entry name" value="D-3-phosphoglycerate dehydrogenase (SerA)"/>
    <property type="match status" value="1"/>
</dbReference>
<comment type="caution">
    <text evidence="7">The sequence shown here is derived from an EMBL/GenBank/DDBJ whole genome shotgun (WGS) entry which is preliminary data.</text>
</comment>
<evidence type="ECO:0000256" key="3">
    <source>
        <dbReference type="ARBA" id="ARBA00023027"/>
    </source>
</evidence>
<keyword evidence="3" id="KW-0520">NAD</keyword>
<accession>A0A837RD70</accession>
<dbReference type="InterPro" id="IPR006139">
    <property type="entry name" value="D-isomer_2_OHA_DH_cat_dom"/>
</dbReference>
<protein>
    <submittedName>
        <fullName evidence="7">Phosphoglycerate dehydrogenase</fullName>
    </submittedName>
</protein>
<dbReference type="EMBL" id="AZCU01000005">
    <property type="protein sequence ID" value="KRK25926.1"/>
    <property type="molecule type" value="Genomic_DNA"/>
</dbReference>
<evidence type="ECO:0000256" key="4">
    <source>
        <dbReference type="RuleBase" id="RU003719"/>
    </source>
</evidence>
<evidence type="ECO:0000259" key="5">
    <source>
        <dbReference type="Pfam" id="PF00389"/>
    </source>
</evidence>
<dbReference type="InterPro" id="IPR036291">
    <property type="entry name" value="NAD(P)-bd_dom_sf"/>
</dbReference>
<feature type="domain" description="D-isomer specific 2-hydroxyacid dehydrogenase catalytic" evidence="5">
    <location>
        <begin position="4"/>
        <end position="319"/>
    </location>
</feature>
<dbReference type="GeneID" id="49393115"/>
<dbReference type="GO" id="GO:0051287">
    <property type="term" value="F:NAD binding"/>
    <property type="evidence" value="ECO:0007669"/>
    <property type="project" value="InterPro"/>
</dbReference>
<evidence type="ECO:0000259" key="6">
    <source>
        <dbReference type="Pfam" id="PF02826"/>
    </source>
</evidence>
<proteinExistence type="inferred from homology"/>
<dbReference type="PANTHER" id="PTHR42789">
    <property type="entry name" value="D-ISOMER SPECIFIC 2-HYDROXYACID DEHYDROGENASE FAMILY PROTEIN (AFU_ORTHOLOGUE AFUA_6G10090)"/>
    <property type="match status" value="1"/>
</dbReference>
<dbReference type="SUPFAM" id="SSF52283">
    <property type="entry name" value="Formate/glycerate dehydrogenase catalytic domain-like"/>
    <property type="match status" value="1"/>
</dbReference>
<evidence type="ECO:0000256" key="2">
    <source>
        <dbReference type="ARBA" id="ARBA00023002"/>
    </source>
</evidence>
<evidence type="ECO:0000256" key="1">
    <source>
        <dbReference type="ARBA" id="ARBA00005854"/>
    </source>
</evidence>
<evidence type="ECO:0000313" key="7">
    <source>
        <dbReference type="EMBL" id="KRK25926.1"/>
    </source>
</evidence>
<dbReference type="CDD" id="cd12178">
    <property type="entry name" value="2-Hacid_dh_13"/>
    <property type="match status" value="1"/>
</dbReference>
<sequence length="323" mass="34657">MPKVLVAGQLPAKANTLLRQNQLTIDTYTGEQLISHDELIDRVADADYLITPLSTQVDEDILAHAPKLKLIANFGAGTNNIDLAAAAARHIPVTNTPNVSSVATAESTTGLIISLAHRIVEGDHLMRTTGFDGWAPLFFLGHNLQAKTLGIIGMGQIGQAVAKRLHAFDMPILYTQHHPLPVSVETQLGATFVSEDDLLAQSDIVSLHLPLTPQTTHLIDQAAFKKMKSTALLINAARGPIVDEQALVTALQTHQIAGAALDVYEHEPQVTPALTTMDNVILTPHLGNATVEARDGMAAIVAENVIAMAKHQPVKYVVNHVDQ</sequence>
<dbReference type="Pfam" id="PF00389">
    <property type="entry name" value="2-Hacid_dh"/>
    <property type="match status" value="1"/>
</dbReference>
<organism evidence="7 8">
    <name type="scientific">Lactiplantibacillus pentosus DSM 20314</name>
    <dbReference type="NCBI Taxonomy" id="1423791"/>
    <lineage>
        <taxon>Bacteria</taxon>
        <taxon>Bacillati</taxon>
        <taxon>Bacillota</taxon>
        <taxon>Bacilli</taxon>
        <taxon>Lactobacillales</taxon>
        <taxon>Lactobacillaceae</taxon>
        <taxon>Lactiplantibacillus</taxon>
    </lineage>
</organism>
<feature type="domain" description="D-isomer specific 2-hydroxyacid dehydrogenase NAD-binding" evidence="6">
    <location>
        <begin position="110"/>
        <end position="287"/>
    </location>
</feature>